<protein>
    <submittedName>
        <fullName evidence="1">Uncharacterized protein</fullName>
    </submittedName>
</protein>
<dbReference type="EMBL" id="JAAAWN010000031">
    <property type="protein sequence ID" value="NDV92919.1"/>
    <property type="molecule type" value="Genomic_DNA"/>
</dbReference>
<dbReference type="Proteomes" id="UP000470213">
    <property type="component" value="Unassembled WGS sequence"/>
</dbReference>
<evidence type="ECO:0000313" key="1">
    <source>
        <dbReference type="EMBL" id="NDV92919.1"/>
    </source>
</evidence>
<dbReference type="InterPro" id="IPR006311">
    <property type="entry name" value="TAT_signal"/>
</dbReference>
<dbReference type="RefSeq" id="WP_163088096.1">
    <property type="nucleotide sequence ID" value="NZ_JAAAWN010000031.1"/>
</dbReference>
<organism evidence="1 2">
    <name type="scientific">Alteromonas profundi</name>
    <dbReference type="NCBI Taxonomy" id="2696062"/>
    <lineage>
        <taxon>Bacteria</taxon>
        <taxon>Pseudomonadati</taxon>
        <taxon>Pseudomonadota</taxon>
        <taxon>Gammaproteobacteria</taxon>
        <taxon>Alteromonadales</taxon>
        <taxon>Alteromonadaceae</taxon>
        <taxon>Alteromonas/Salinimonas group</taxon>
        <taxon>Alteromonas</taxon>
    </lineage>
</organism>
<dbReference type="PROSITE" id="PS51318">
    <property type="entry name" value="TAT"/>
    <property type="match status" value="1"/>
</dbReference>
<comment type="caution">
    <text evidence="1">The sequence shown here is derived from an EMBL/GenBank/DDBJ whole genome shotgun (WGS) entry which is preliminary data.</text>
</comment>
<proteinExistence type="predicted"/>
<gene>
    <name evidence="1" type="ORF">GTH32_17260</name>
</gene>
<dbReference type="AlphaFoldDB" id="A0A7X5LP34"/>
<reference evidence="1 2" key="1">
    <citation type="submission" date="2020-01" db="EMBL/GenBank/DDBJ databases">
        <authorList>
            <person name="Chen J."/>
            <person name="Zhu S."/>
            <person name="Yang J."/>
        </authorList>
    </citation>
    <scope>NUCLEOTIDE SEQUENCE [LARGE SCALE GENOMIC DNA]</scope>
    <source>
        <strain evidence="1 2">345S023</strain>
    </source>
</reference>
<evidence type="ECO:0000313" key="2">
    <source>
        <dbReference type="Proteomes" id="UP000470213"/>
    </source>
</evidence>
<name>A0A7X5LP34_9ALTE</name>
<sequence length="209" mass="22272">MDSKQTNNSRRRILKGVVAGSAVASIPAKSVWASTVTTSVTTSGQGSGNLQTSCLALRSPGWVKNKGNGYSSYNSSLKFSDVFGFGLIGTLKSGTSADDLKNVTLQQVLDYGSAGNLEWNSKKNKPKSLGGTENVNRFLVTMYANACLSGSGGIWYPVLSSNGGSYHSAQDFAREIYNSAKLNPYEFKSQAESLINDNHANSYLPDCAI</sequence>
<accession>A0A7X5LP34</accession>
<keyword evidence="2" id="KW-1185">Reference proteome</keyword>